<evidence type="ECO:0000256" key="2">
    <source>
        <dbReference type="ARBA" id="ARBA00022857"/>
    </source>
</evidence>
<dbReference type="InterPro" id="IPR036291">
    <property type="entry name" value="NAD(P)-bd_dom_sf"/>
</dbReference>
<comment type="similarity">
    <text evidence="1 4">Belongs to the ketopantoate reductase family.</text>
</comment>
<keyword evidence="2 4" id="KW-0521">NADP</keyword>
<keyword evidence="4" id="KW-0566">Pantothenate biosynthesis</keyword>
<evidence type="ECO:0000313" key="8">
    <source>
        <dbReference type="Proteomes" id="UP000741863"/>
    </source>
</evidence>
<evidence type="ECO:0000256" key="3">
    <source>
        <dbReference type="ARBA" id="ARBA00023002"/>
    </source>
</evidence>
<keyword evidence="8" id="KW-1185">Reference proteome</keyword>
<organism evidence="7 8">
    <name type="scientific">Geomicrobium sediminis</name>
    <dbReference type="NCBI Taxonomy" id="1347788"/>
    <lineage>
        <taxon>Bacteria</taxon>
        <taxon>Bacillati</taxon>
        <taxon>Bacillota</taxon>
        <taxon>Bacilli</taxon>
        <taxon>Bacillales</taxon>
        <taxon>Geomicrobium</taxon>
    </lineage>
</organism>
<dbReference type="EMBL" id="JAFBEC010000009">
    <property type="protein sequence ID" value="MBM7634160.1"/>
    <property type="molecule type" value="Genomic_DNA"/>
</dbReference>
<dbReference type="InterPro" id="IPR051402">
    <property type="entry name" value="KPR-Related"/>
</dbReference>
<evidence type="ECO:0000259" key="5">
    <source>
        <dbReference type="Pfam" id="PF02558"/>
    </source>
</evidence>
<dbReference type="InterPro" id="IPR013328">
    <property type="entry name" value="6PGD_dom2"/>
</dbReference>
<dbReference type="InterPro" id="IPR003710">
    <property type="entry name" value="ApbA"/>
</dbReference>
<feature type="domain" description="Ketopantoate reductase C-terminal" evidence="6">
    <location>
        <begin position="175"/>
        <end position="298"/>
    </location>
</feature>
<dbReference type="Pfam" id="PF08546">
    <property type="entry name" value="ApbA_C"/>
    <property type="match status" value="1"/>
</dbReference>
<proteinExistence type="inferred from homology"/>
<evidence type="ECO:0000256" key="1">
    <source>
        <dbReference type="ARBA" id="ARBA00007870"/>
    </source>
</evidence>
<gene>
    <name evidence="7" type="ORF">JOD17_003260</name>
</gene>
<dbReference type="Proteomes" id="UP000741863">
    <property type="component" value="Unassembled WGS sequence"/>
</dbReference>
<dbReference type="NCBIfam" id="TIGR00745">
    <property type="entry name" value="apbA_panE"/>
    <property type="match status" value="1"/>
</dbReference>
<dbReference type="SUPFAM" id="SSF48179">
    <property type="entry name" value="6-phosphogluconate dehydrogenase C-terminal domain-like"/>
    <property type="match status" value="1"/>
</dbReference>
<dbReference type="InterPro" id="IPR013752">
    <property type="entry name" value="KPA_reductase"/>
</dbReference>
<dbReference type="SUPFAM" id="SSF51735">
    <property type="entry name" value="NAD(P)-binding Rossmann-fold domains"/>
    <property type="match status" value="1"/>
</dbReference>
<dbReference type="Pfam" id="PF02558">
    <property type="entry name" value="ApbA"/>
    <property type="match status" value="1"/>
</dbReference>
<dbReference type="GO" id="GO:0008677">
    <property type="term" value="F:2-dehydropantoate 2-reductase activity"/>
    <property type="evidence" value="ECO:0007669"/>
    <property type="project" value="UniProtKB-EC"/>
</dbReference>
<dbReference type="EC" id="1.1.1.169" evidence="4"/>
<protein>
    <recommendedName>
        <fullName evidence="4">2-dehydropantoate 2-reductase</fullName>
        <ecNumber evidence="4">1.1.1.169</ecNumber>
    </recommendedName>
    <alternativeName>
        <fullName evidence="4">Ketopantoate reductase</fullName>
    </alternativeName>
</protein>
<dbReference type="InterPro" id="IPR008927">
    <property type="entry name" value="6-PGluconate_DH-like_C_sf"/>
</dbReference>
<name>A0ABS2PFE7_9BACL</name>
<evidence type="ECO:0000259" key="6">
    <source>
        <dbReference type="Pfam" id="PF08546"/>
    </source>
</evidence>
<evidence type="ECO:0000313" key="7">
    <source>
        <dbReference type="EMBL" id="MBM7634160.1"/>
    </source>
</evidence>
<feature type="domain" description="Ketopantoate reductase N-terminal" evidence="5">
    <location>
        <begin position="4"/>
        <end position="147"/>
    </location>
</feature>
<comment type="caution">
    <text evidence="7">The sequence shown here is derived from an EMBL/GenBank/DDBJ whole genome shotgun (WGS) entry which is preliminary data.</text>
</comment>
<dbReference type="PANTHER" id="PTHR21708:SF26">
    <property type="entry name" value="2-DEHYDROPANTOATE 2-REDUCTASE"/>
    <property type="match status" value="1"/>
</dbReference>
<comment type="function">
    <text evidence="4">Catalyzes the NADPH-dependent reduction of ketopantoate into pantoic acid.</text>
</comment>
<reference evidence="7 8" key="1">
    <citation type="submission" date="2021-01" db="EMBL/GenBank/DDBJ databases">
        <title>Genomic Encyclopedia of Type Strains, Phase IV (KMG-IV): sequencing the most valuable type-strain genomes for metagenomic binning, comparative biology and taxonomic classification.</title>
        <authorList>
            <person name="Goeker M."/>
        </authorList>
    </citation>
    <scope>NUCLEOTIDE SEQUENCE [LARGE SCALE GENOMIC DNA]</scope>
    <source>
        <strain evidence="7 8">DSM 25540</strain>
    </source>
</reference>
<dbReference type="InterPro" id="IPR013332">
    <property type="entry name" value="KPR_N"/>
</dbReference>
<dbReference type="Gene3D" id="3.40.50.720">
    <property type="entry name" value="NAD(P)-binding Rossmann-like Domain"/>
    <property type="match status" value="1"/>
</dbReference>
<dbReference type="PANTHER" id="PTHR21708">
    <property type="entry name" value="PROBABLE 2-DEHYDROPANTOATE 2-REDUCTASE"/>
    <property type="match status" value="1"/>
</dbReference>
<accession>A0ABS2PFE7</accession>
<sequence length="303" mass="34582">MTTIAMIGIGAVGAVYTNLLNQDETTELYCVMDDKRKERYVREGMNVNGKETKLNYVTPSEVNKEIDYVIFTVKNTQLHAAMDLAQSIVDERTTFLSLLNGIDSERELSERFGEDRVLYGLTNGIDATKNLHDVFYTYPGTLYFGEKRNEQVTERVQQLQAVFERAQIPSVVPVDMERQLWHKFMVNVGVNAVTAISRSTHGVLRDSEELLNVSKRAMNEVIQVANTSNIALTESMIDEFFENVWTKVGYSGKTSMLQDIEAKRKSENDYFAKRVIEVAQKHGISVPVNETLYAFVHHEEKRF</sequence>
<dbReference type="RefSeq" id="WP_204698919.1">
    <property type="nucleotide sequence ID" value="NZ_JAFBEC010000009.1"/>
</dbReference>
<evidence type="ECO:0000256" key="4">
    <source>
        <dbReference type="RuleBase" id="RU362068"/>
    </source>
</evidence>
<comment type="catalytic activity">
    <reaction evidence="4">
        <text>(R)-pantoate + NADP(+) = 2-dehydropantoate + NADPH + H(+)</text>
        <dbReference type="Rhea" id="RHEA:16233"/>
        <dbReference type="ChEBI" id="CHEBI:11561"/>
        <dbReference type="ChEBI" id="CHEBI:15378"/>
        <dbReference type="ChEBI" id="CHEBI:15980"/>
        <dbReference type="ChEBI" id="CHEBI:57783"/>
        <dbReference type="ChEBI" id="CHEBI:58349"/>
        <dbReference type="EC" id="1.1.1.169"/>
    </reaction>
</comment>
<keyword evidence="3 4" id="KW-0560">Oxidoreductase</keyword>
<comment type="pathway">
    <text evidence="4">Cofactor biosynthesis; (R)-pantothenate biosynthesis; (R)-pantoate from 3-methyl-2-oxobutanoate: step 2/2.</text>
</comment>
<dbReference type="Gene3D" id="1.10.1040.10">
    <property type="entry name" value="N-(1-d-carboxylethyl)-l-norvaline Dehydrogenase, domain 2"/>
    <property type="match status" value="1"/>
</dbReference>